<accession>A0ABT0RN18</accession>
<dbReference type="SUPFAM" id="SSF53474">
    <property type="entry name" value="alpha/beta-Hydrolases"/>
    <property type="match status" value="1"/>
</dbReference>
<feature type="region of interest" description="Disordered" evidence="1">
    <location>
        <begin position="255"/>
        <end position="277"/>
    </location>
</feature>
<feature type="domain" description="AB hydrolase-1" evidence="2">
    <location>
        <begin position="116"/>
        <end position="152"/>
    </location>
</feature>
<dbReference type="GO" id="GO:0016787">
    <property type="term" value="F:hydrolase activity"/>
    <property type="evidence" value="ECO:0007669"/>
    <property type="project" value="UniProtKB-KW"/>
</dbReference>
<organism evidence="3 4">
    <name type="scientific">Sphingomonas alba</name>
    <dbReference type="NCBI Taxonomy" id="2908208"/>
    <lineage>
        <taxon>Bacteria</taxon>
        <taxon>Pseudomonadati</taxon>
        <taxon>Pseudomonadota</taxon>
        <taxon>Alphaproteobacteria</taxon>
        <taxon>Sphingomonadales</taxon>
        <taxon>Sphingomonadaceae</taxon>
        <taxon>Sphingomonas</taxon>
    </lineage>
</organism>
<evidence type="ECO:0000259" key="2">
    <source>
        <dbReference type="Pfam" id="PF00561"/>
    </source>
</evidence>
<evidence type="ECO:0000313" key="3">
    <source>
        <dbReference type="EMBL" id="MCL6683953.1"/>
    </source>
</evidence>
<gene>
    <name evidence="3" type="ORF">LZ536_08595</name>
</gene>
<protein>
    <submittedName>
        <fullName evidence="3">Alpha/beta hydrolase</fullName>
    </submittedName>
</protein>
<proteinExistence type="predicted"/>
<evidence type="ECO:0000313" key="4">
    <source>
        <dbReference type="Proteomes" id="UP001165363"/>
    </source>
</evidence>
<keyword evidence="3" id="KW-0378">Hydrolase</keyword>
<feature type="region of interest" description="Disordered" evidence="1">
    <location>
        <begin position="1"/>
        <end position="22"/>
    </location>
</feature>
<dbReference type="Proteomes" id="UP001165363">
    <property type="component" value="Unassembled WGS sequence"/>
</dbReference>
<reference evidence="3" key="1">
    <citation type="submission" date="2022-05" db="EMBL/GenBank/DDBJ databases">
        <authorList>
            <person name="Jo J.-H."/>
            <person name="Im W.-T."/>
        </authorList>
    </citation>
    <scope>NUCLEOTIDE SEQUENCE</scope>
    <source>
        <strain evidence="3">SE158</strain>
    </source>
</reference>
<dbReference type="EMBL" id="JAMGBD010000001">
    <property type="protein sequence ID" value="MCL6683953.1"/>
    <property type="molecule type" value="Genomic_DNA"/>
</dbReference>
<sequence length="277" mass="30017">MKWLRAPAPAGPPAAEGEVNPDDVAPSAWSRFREVAWHMPRMLSGLGPLGPRGPEDGPPVLVIPGFFGTDRTTMDLRRALARAGWRAHPWLLGINSGAKKNTLNLLCRRLADLEDPRKVLVVGWSLGGMFARQLAHKCPDKVRAVITLASPFSGDLKTNTNVREIYERVAGHDVNRPPFPVNNDKPPVPTLALWGRRDGIVAPSAARGLATEVDKAVEIDTNHMGFAVYRPALSRVVAEIGIFLTEMEGNAPELHPMAEASPKAPARVLKGAPESQP</sequence>
<name>A0ABT0RN18_9SPHN</name>
<dbReference type="InterPro" id="IPR029058">
    <property type="entry name" value="AB_hydrolase_fold"/>
</dbReference>
<dbReference type="RefSeq" id="WP_249848111.1">
    <property type="nucleotide sequence ID" value="NZ_JAMGBD010000001.1"/>
</dbReference>
<dbReference type="Pfam" id="PF00561">
    <property type="entry name" value="Abhydrolase_1"/>
    <property type="match status" value="1"/>
</dbReference>
<keyword evidence="4" id="KW-1185">Reference proteome</keyword>
<comment type="caution">
    <text evidence="3">The sequence shown here is derived from an EMBL/GenBank/DDBJ whole genome shotgun (WGS) entry which is preliminary data.</text>
</comment>
<dbReference type="InterPro" id="IPR000073">
    <property type="entry name" value="AB_hydrolase_1"/>
</dbReference>
<evidence type="ECO:0000256" key="1">
    <source>
        <dbReference type="SAM" id="MobiDB-lite"/>
    </source>
</evidence>
<dbReference type="Gene3D" id="3.40.50.1820">
    <property type="entry name" value="alpha/beta hydrolase"/>
    <property type="match status" value="1"/>
</dbReference>